<comment type="caution">
    <text evidence="11">The sequence shown here is derived from an EMBL/GenBank/DDBJ whole genome shotgun (WGS) entry which is preliminary data.</text>
</comment>
<feature type="transmembrane region" description="Helical" evidence="10">
    <location>
        <begin position="267"/>
        <end position="290"/>
    </location>
</feature>
<evidence type="ECO:0000256" key="10">
    <source>
        <dbReference type="RuleBase" id="RU351113"/>
    </source>
</evidence>
<keyword evidence="8 10" id="KW-0675">Receptor</keyword>
<dbReference type="InterPro" id="IPR004117">
    <property type="entry name" value="7tm6_olfct_rcpt"/>
</dbReference>
<evidence type="ECO:0000256" key="9">
    <source>
        <dbReference type="ARBA" id="ARBA00023224"/>
    </source>
</evidence>
<dbReference type="GO" id="GO:0005886">
    <property type="term" value="C:plasma membrane"/>
    <property type="evidence" value="ECO:0007669"/>
    <property type="project" value="UniProtKB-SubCell"/>
</dbReference>
<keyword evidence="4 10" id="KW-0812">Transmembrane</keyword>
<protein>
    <recommendedName>
        <fullName evidence="10">Odorant receptor</fullName>
    </recommendedName>
</protein>
<evidence type="ECO:0000256" key="5">
    <source>
        <dbReference type="ARBA" id="ARBA00022725"/>
    </source>
</evidence>
<keyword evidence="9 10" id="KW-0807">Transducer</keyword>
<dbReference type="Proteomes" id="UP001168821">
    <property type="component" value="Unassembled WGS sequence"/>
</dbReference>
<evidence type="ECO:0000256" key="1">
    <source>
        <dbReference type="ARBA" id="ARBA00004651"/>
    </source>
</evidence>
<feature type="transmembrane region" description="Helical" evidence="10">
    <location>
        <begin position="296"/>
        <end position="315"/>
    </location>
</feature>
<proteinExistence type="inferred from homology"/>
<feature type="transmembrane region" description="Helical" evidence="10">
    <location>
        <begin position="12"/>
        <end position="30"/>
    </location>
</feature>
<organism evidence="11 12">
    <name type="scientific">Zophobas morio</name>
    <dbReference type="NCBI Taxonomy" id="2755281"/>
    <lineage>
        <taxon>Eukaryota</taxon>
        <taxon>Metazoa</taxon>
        <taxon>Ecdysozoa</taxon>
        <taxon>Arthropoda</taxon>
        <taxon>Hexapoda</taxon>
        <taxon>Insecta</taxon>
        <taxon>Pterygota</taxon>
        <taxon>Neoptera</taxon>
        <taxon>Endopterygota</taxon>
        <taxon>Coleoptera</taxon>
        <taxon>Polyphaga</taxon>
        <taxon>Cucujiformia</taxon>
        <taxon>Tenebrionidae</taxon>
        <taxon>Zophobas</taxon>
    </lineage>
</organism>
<evidence type="ECO:0000256" key="7">
    <source>
        <dbReference type="ARBA" id="ARBA00023136"/>
    </source>
</evidence>
<comment type="subcellular location">
    <subcellularLocation>
        <location evidence="1 10">Cell membrane</location>
        <topology evidence="1 10">Multi-pass membrane protein</topology>
    </subcellularLocation>
</comment>
<comment type="caution">
    <text evidence="10">Lacks conserved residue(s) required for the propagation of feature annotation.</text>
</comment>
<dbReference type="PANTHER" id="PTHR21137:SF35">
    <property type="entry name" value="ODORANT RECEPTOR 19A-RELATED"/>
    <property type="match status" value="1"/>
</dbReference>
<evidence type="ECO:0000313" key="12">
    <source>
        <dbReference type="Proteomes" id="UP001168821"/>
    </source>
</evidence>
<comment type="similarity">
    <text evidence="10">Belongs to the insect chemoreceptor superfamily. Heteromeric odorant receptor channel (TC 1.A.69) family.</text>
</comment>
<evidence type="ECO:0000256" key="4">
    <source>
        <dbReference type="ARBA" id="ARBA00022692"/>
    </source>
</evidence>
<evidence type="ECO:0000256" key="3">
    <source>
        <dbReference type="ARBA" id="ARBA00022606"/>
    </source>
</evidence>
<evidence type="ECO:0000256" key="6">
    <source>
        <dbReference type="ARBA" id="ARBA00022989"/>
    </source>
</evidence>
<dbReference type="AlphaFoldDB" id="A0AA38INJ4"/>
<dbReference type="GO" id="GO:0007165">
    <property type="term" value="P:signal transduction"/>
    <property type="evidence" value="ECO:0007669"/>
    <property type="project" value="UniProtKB-KW"/>
</dbReference>
<evidence type="ECO:0000256" key="2">
    <source>
        <dbReference type="ARBA" id="ARBA00022475"/>
    </source>
</evidence>
<keyword evidence="5 10" id="KW-0552">Olfaction</keyword>
<dbReference type="GO" id="GO:0004984">
    <property type="term" value="F:olfactory receptor activity"/>
    <property type="evidence" value="ECO:0007669"/>
    <property type="project" value="InterPro"/>
</dbReference>
<reference evidence="11" key="1">
    <citation type="journal article" date="2023" name="G3 (Bethesda)">
        <title>Whole genome assemblies of Zophobas morio and Tenebrio molitor.</title>
        <authorList>
            <person name="Kaur S."/>
            <person name="Stinson S.A."/>
            <person name="diCenzo G.C."/>
        </authorList>
    </citation>
    <scope>NUCLEOTIDE SEQUENCE</scope>
    <source>
        <strain evidence="11">QUZm001</strain>
    </source>
</reference>
<dbReference type="GO" id="GO:0005549">
    <property type="term" value="F:odorant binding"/>
    <property type="evidence" value="ECO:0007669"/>
    <property type="project" value="InterPro"/>
</dbReference>
<keyword evidence="6 10" id="KW-1133">Transmembrane helix</keyword>
<keyword evidence="3 10" id="KW-0716">Sensory transduction</keyword>
<feature type="transmembrane region" description="Helical" evidence="10">
    <location>
        <begin position="167"/>
        <end position="185"/>
    </location>
</feature>
<feature type="transmembrane region" description="Helical" evidence="10">
    <location>
        <begin position="36"/>
        <end position="56"/>
    </location>
</feature>
<dbReference type="PANTHER" id="PTHR21137">
    <property type="entry name" value="ODORANT RECEPTOR"/>
    <property type="match status" value="1"/>
</dbReference>
<feature type="transmembrane region" description="Helical" evidence="10">
    <location>
        <begin position="128"/>
        <end position="147"/>
    </location>
</feature>
<name>A0AA38INJ4_9CUCU</name>
<dbReference type="Pfam" id="PF02949">
    <property type="entry name" value="7tm_6"/>
    <property type="match status" value="1"/>
</dbReference>
<sequence>MADIIQESFKIDLVVLSIFGLYISGTNSTFLKVPAYFLYLSLLVLGTALIVTNLIVQENITGMQMNLMVTVASNTMSMWFKAFPFIRNGERIKKCINFFGHIDFAPKDTKEQKIIDECVSICRRNSMAYFFGIVITEIVWNVPVYFAKERSFPLQFWLPYDPISSNLIYYITLGYTTTVILYDGLLGTSTDPLIGGLAYHATAQLKILKYNLQNIDKLVENTADTSKNEFKVINYKTAYKHLKRCINHHNKILSFVVEYEKCFSGCVFWQMAGSLFSLCFCCIGLTFAAFASVNTLTYFFTAFIVSFQILFYCHYGTLLYEENNGLINAIYMGSWYRYDVRIRKILLIMMERSKRPMLLTAGAVVNVTLETFVSVLKSSYSLVAVLNNYG</sequence>
<evidence type="ECO:0000256" key="8">
    <source>
        <dbReference type="ARBA" id="ARBA00023170"/>
    </source>
</evidence>
<gene>
    <name evidence="11" type="ORF">Zmor_010294</name>
</gene>
<accession>A0AA38INJ4</accession>
<keyword evidence="12" id="KW-1185">Reference proteome</keyword>
<evidence type="ECO:0000313" key="11">
    <source>
        <dbReference type="EMBL" id="KAJ3658561.1"/>
    </source>
</evidence>
<keyword evidence="2" id="KW-1003">Cell membrane</keyword>
<dbReference type="EMBL" id="JALNTZ010000003">
    <property type="protein sequence ID" value="KAJ3658561.1"/>
    <property type="molecule type" value="Genomic_DNA"/>
</dbReference>
<keyword evidence="7 10" id="KW-0472">Membrane</keyword>